<name>I3ECZ3_NEMP3</name>
<dbReference type="VEuPathDB" id="MicrosporidiaDB:NEQG_02718"/>
<keyword evidence="3" id="KW-1185">Reference proteome</keyword>
<reference evidence="2" key="1">
    <citation type="submission" date="2011-01" db="EMBL/GenBank/DDBJ databases">
        <title>The Genome Sequence of Nematocida parisii strain ERTm3.</title>
        <authorList>
            <consortium name="The Broad Institute Genome Sequencing Platform"/>
            <consortium name="The Broad Institute Genome Sequencing Center for Infectious Disease"/>
            <person name="Cuomo C."/>
            <person name="Troemel E."/>
            <person name="Young S.K."/>
            <person name="Zeng Q."/>
            <person name="Gargeya S."/>
            <person name="Fitzgerald M."/>
            <person name="Haas B."/>
            <person name="Abouelleil A."/>
            <person name="Alvarado L."/>
            <person name="Arachchi H.M."/>
            <person name="Berlin A."/>
            <person name="Chapman S.B."/>
            <person name="Gearin G."/>
            <person name="Goldberg J."/>
            <person name="Griggs A."/>
            <person name="Gujja S."/>
            <person name="Hansen M."/>
            <person name="Heiman D."/>
            <person name="Howarth C."/>
            <person name="Larimer J."/>
            <person name="Lui A."/>
            <person name="MacDonald P.J.P."/>
            <person name="McCowen C."/>
            <person name="Montmayeur A."/>
            <person name="Murphy C."/>
            <person name="Neiman D."/>
            <person name="Pearson M."/>
            <person name="Priest M."/>
            <person name="Roberts A."/>
            <person name="Saif S."/>
            <person name="Shea T."/>
            <person name="Sisk P."/>
            <person name="Stolte C."/>
            <person name="Sykes S."/>
            <person name="Wortman J."/>
            <person name="Nusbaum C."/>
            <person name="Birren B."/>
        </authorList>
    </citation>
    <scope>NUCLEOTIDE SEQUENCE</scope>
    <source>
        <strain evidence="2">ERTm3</strain>
    </source>
</reference>
<dbReference type="Proteomes" id="UP000002872">
    <property type="component" value="Unassembled WGS sequence"/>
</dbReference>
<sequence>MSCLCGTVINANNSRVHSVHRAEKEERGRKRESVRESATQAGTERSRQAQAESVWQAVWAVTGSIACSDGGIFLFIVVHCV</sequence>
<proteinExistence type="predicted"/>
<dbReference type="HOGENOM" id="CLU_2574428_0_0_1"/>
<organism evidence="2 3">
    <name type="scientific">Nematocida parisii (strain ERTm3)</name>
    <name type="common">Nematode killer fungus</name>
    <dbReference type="NCBI Taxonomy" id="935791"/>
    <lineage>
        <taxon>Eukaryota</taxon>
        <taxon>Fungi</taxon>
        <taxon>Fungi incertae sedis</taxon>
        <taxon>Microsporidia</taxon>
        <taxon>Nematocida</taxon>
    </lineage>
</organism>
<evidence type="ECO:0000313" key="3">
    <source>
        <dbReference type="Proteomes" id="UP000002872"/>
    </source>
</evidence>
<dbReference type="AlphaFoldDB" id="I3ECZ3"/>
<feature type="region of interest" description="Disordered" evidence="1">
    <location>
        <begin position="16"/>
        <end position="48"/>
    </location>
</feature>
<feature type="compositionally biased region" description="Polar residues" evidence="1">
    <location>
        <begin position="38"/>
        <end position="48"/>
    </location>
</feature>
<evidence type="ECO:0000313" key="2">
    <source>
        <dbReference type="EMBL" id="EIJ87090.1"/>
    </source>
</evidence>
<evidence type="ECO:0000256" key="1">
    <source>
        <dbReference type="SAM" id="MobiDB-lite"/>
    </source>
</evidence>
<feature type="compositionally biased region" description="Basic and acidic residues" evidence="1">
    <location>
        <begin position="20"/>
        <end position="35"/>
    </location>
</feature>
<dbReference type="InParanoid" id="I3ECZ3"/>
<dbReference type="EMBL" id="GL870907">
    <property type="protein sequence ID" value="EIJ87090.1"/>
    <property type="molecule type" value="Genomic_DNA"/>
</dbReference>
<gene>
    <name evidence="2" type="ORF">NEQG_02718</name>
</gene>
<protein>
    <submittedName>
        <fullName evidence="2">Uncharacterized protein</fullName>
    </submittedName>
</protein>
<accession>I3ECZ3</accession>